<dbReference type="SUPFAM" id="SSF50630">
    <property type="entry name" value="Acid proteases"/>
    <property type="match status" value="1"/>
</dbReference>
<evidence type="ECO:0008006" key="3">
    <source>
        <dbReference type="Google" id="ProtNLM"/>
    </source>
</evidence>
<evidence type="ECO:0000313" key="1">
    <source>
        <dbReference type="EMBL" id="KAK9731640.1"/>
    </source>
</evidence>
<dbReference type="InterPro" id="IPR021109">
    <property type="entry name" value="Peptidase_aspartic_dom_sf"/>
</dbReference>
<dbReference type="Pfam" id="PF13650">
    <property type="entry name" value="Asp_protease_2"/>
    <property type="match status" value="1"/>
</dbReference>
<dbReference type="AlphaFoldDB" id="A0AAW1L9Q7"/>
<accession>A0AAW1L9Q7</accession>
<comment type="caution">
    <text evidence="1">The sequence shown here is derived from an EMBL/GenBank/DDBJ whole genome shotgun (WGS) entry which is preliminary data.</text>
</comment>
<dbReference type="EMBL" id="JASPKY010000129">
    <property type="protein sequence ID" value="KAK9731640.1"/>
    <property type="molecule type" value="Genomic_DNA"/>
</dbReference>
<reference evidence="1 2" key="1">
    <citation type="journal article" date="2024" name="BMC Genomics">
        <title>De novo assembly and annotation of Popillia japonica's genome with initial clues to its potential as an invasive pest.</title>
        <authorList>
            <person name="Cucini C."/>
            <person name="Boschi S."/>
            <person name="Funari R."/>
            <person name="Cardaioli E."/>
            <person name="Iannotti N."/>
            <person name="Marturano G."/>
            <person name="Paoli F."/>
            <person name="Bruttini M."/>
            <person name="Carapelli A."/>
            <person name="Frati F."/>
            <person name="Nardi F."/>
        </authorList>
    </citation>
    <scope>NUCLEOTIDE SEQUENCE [LARGE SCALE GENOMIC DNA]</scope>
    <source>
        <strain evidence="1">DMR45628</strain>
    </source>
</reference>
<dbReference type="InterPro" id="IPR043502">
    <property type="entry name" value="DNA/RNA_pol_sf"/>
</dbReference>
<evidence type="ECO:0000313" key="2">
    <source>
        <dbReference type="Proteomes" id="UP001458880"/>
    </source>
</evidence>
<keyword evidence="2" id="KW-1185">Reference proteome</keyword>
<sequence length="310" mass="35495">MQLLKKHVERYFFRGRNIPQFTVKATSRCSKPWIAWLQQVNQFYLNNLNKNKDVISPMFVNVPQDSRPYIRLRILGREVVALLDSGASQSILGRDGIRMIKDLKLTLNKVCHRQVTTADGKLQPILGSCDIPIQISGVCRIVNFLAVPSVEHSIIVGSDFCNLFQVNVDYNFLAVPSVEHSIIVGSDFCNLFQVNVDYKDGRWTIQCKENPLSVDYQSFQLSALQMIQSHSFTPEEQIQVDNVLASFKRINGSDTFLGRTDKLIHHIDTGDEKPFKQRQYPFSPILMQHLNKELDKMLELGIIERSHGLF</sequence>
<dbReference type="Proteomes" id="UP001458880">
    <property type="component" value="Unassembled WGS sequence"/>
</dbReference>
<dbReference type="SUPFAM" id="SSF56672">
    <property type="entry name" value="DNA/RNA polymerases"/>
    <property type="match status" value="1"/>
</dbReference>
<dbReference type="GO" id="GO:0071897">
    <property type="term" value="P:DNA biosynthetic process"/>
    <property type="evidence" value="ECO:0007669"/>
    <property type="project" value="UniProtKB-ARBA"/>
</dbReference>
<dbReference type="Gene3D" id="3.10.10.10">
    <property type="entry name" value="HIV Type 1 Reverse Transcriptase, subunit A, domain 1"/>
    <property type="match status" value="1"/>
</dbReference>
<gene>
    <name evidence="1" type="ORF">QE152_g13443</name>
</gene>
<dbReference type="CDD" id="cd00303">
    <property type="entry name" value="retropepsin_like"/>
    <property type="match status" value="1"/>
</dbReference>
<protein>
    <recommendedName>
        <fullName evidence="3">Peptidase A2 domain-containing protein</fullName>
    </recommendedName>
</protein>
<organism evidence="1 2">
    <name type="scientific">Popillia japonica</name>
    <name type="common">Japanese beetle</name>
    <dbReference type="NCBI Taxonomy" id="7064"/>
    <lineage>
        <taxon>Eukaryota</taxon>
        <taxon>Metazoa</taxon>
        <taxon>Ecdysozoa</taxon>
        <taxon>Arthropoda</taxon>
        <taxon>Hexapoda</taxon>
        <taxon>Insecta</taxon>
        <taxon>Pterygota</taxon>
        <taxon>Neoptera</taxon>
        <taxon>Endopterygota</taxon>
        <taxon>Coleoptera</taxon>
        <taxon>Polyphaga</taxon>
        <taxon>Scarabaeiformia</taxon>
        <taxon>Scarabaeidae</taxon>
        <taxon>Rutelinae</taxon>
        <taxon>Popillia</taxon>
    </lineage>
</organism>
<proteinExistence type="predicted"/>
<name>A0AAW1L9Q7_POPJA</name>
<dbReference type="Gene3D" id="2.40.70.10">
    <property type="entry name" value="Acid Proteases"/>
    <property type="match status" value="1"/>
</dbReference>